<accession>X0XHW6</accession>
<name>X0XHW6_9ZZZZ</name>
<protein>
    <submittedName>
        <fullName evidence="1">Uncharacterized protein</fullName>
    </submittedName>
</protein>
<dbReference type="EMBL" id="BARS01032000">
    <property type="protein sequence ID" value="GAG24526.1"/>
    <property type="molecule type" value="Genomic_DNA"/>
</dbReference>
<reference evidence="1" key="1">
    <citation type="journal article" date="2014" name="Front. Microbiol.">
        <title>High frequency of phylogenetically diverse reductive dehalogenase-homologous genes in deep subseafloor sedimentary metagenomes.</title>
        <authorList>
            <person name="Kawai M."/>
            <person name="Futagami T."/>
            <person name="Toyoda A."/>
            <person name="Takaki Y."/>
            <person name="Nishi S."/>
            <person name="Hori S."/>
            <person name="Arai W."/>
            <person name="Tsubouchi T."/>
            <person name="Morono Y."/>
            <person name="Uchiyama I."/>
            <person name="Ito T."/>
            <person name="Fujiyama A."/>
            <person name="Inagaki F."/>
            <person name="Takami H."/>
        </authorList>
    </citation>
    <scope>NUCLEOTIDE SEQUENCE</scope>
    <source>
        <strain evidence="1">Expedition CK06-06</strain>
    </source>
</reference>
<proteinExistence type="predicted"/>
<evidence type="ECO:0000313" key="1">
    <source>
        <dbReference type="EMBL" id="GAG24526.1"/>
    </source>
</evidence>
<comment type="caution">
    <text evidence="1">The sequence shown here is derived from an EMBL/GenBank/DDBJ whole genome shotgun (WGS) entry which is preliminary data.</text>
</comment>
<sequence>MNYRHRYGGMSAGKHGYTAWNNGWCGAILSRHVSIVKGYLTDTSGYDESH</sequence>
<dbReference type="AlphaFoldDB" id="X0XHW6"/>
<organism evidence="1">
    <name type="scientific">marine sediment metagenome</name>
    <dbReference type="NCBI Taxonomy" id="412755"/>
    <lineage>
        <taxon>unclassified sequences</taxon>
        <taxon>metagenomes</taxon>
        <taxon>ecological metagenomes</taxon>
    </lineage>
</organism>
<gene>
    <name evidence="1" type="ORF">S01H1_49725</name>
</gene>